<dbReference type="AlphaFoldDB" id="Q210T3"/>
<sequence length="96" mass="10639">MFWTETVWGFPGTVAIDPVASYWVGEHRAHGLLERAIDAASVPEPQWLRRLFSAGGKTRLCIARQNSRLPPSSASLRPLSLRSAVQVRPARRCSSP</sequence>
<reference evidence="1" key="1">
    <citation type="submission" date="2006-03" db="EMBL/GenBank/DDBJ databases">
        <title>Complete sequence of Rhodopseudomonas palustris BisB18.</title>
        <authorList>
            <consortium name="US DOE Joint Genome Institute"/>
            <person name="Copeland A."/>
            <person name="Lucas S."/>
            <person name="Lapidus A."/>
            <person name="Barry K."/>
            <person name="Detter J.C."/>
            <person name="Glavina del Rio T."/>
            <person name="Hammon N."/>
            <person name="Israni S."/>
            <person name="Dalin E."/>
            <person name="Tice H."/>
            <person name="Pitluck S."/>
            <person name="Chain P."/>
            <person name="Malfatti S."/>
            <person name="Shin M."/>
            <person name="Vergez L."/>
            <person name="Schmutz J."/>
            <person name="Larimer F."/>
            <person name="Land M."/>
            <person name="Hauser L."/>
            <person name="Pelletier D.A."/>
            <person name="Kyrpides N."/>
            <person name="Anderson I."/>
            <person name="Oda Y."/>
            <person name="Harwood C.S."/>
            <person name="Richardson P."/>
        </authorList>
    </citation>
    <scope>NUCLEOTIDE SEQUENCE [LARGE SCALE GENOMIC DNA]</scope>
    <source>
        <strain evidence="1">BisB18</strain>
    </source>
</reference>
<evidence type="ECO:0000313" key="1">
    <source>
        <dbReference type="EMBL" id="ABD89103.1"/>
    </source>
</evidence>
<accession>Q210T3</accession>
<dbReference type="STRING" id="316056.RPC_3564"/>
<dbReference type="HOGENOM" id="CLU_2357866_0_0_5"/>
<organism evidence="1">
    <name type="scientific">Rhodopseudomonas palustris (strain BisB18)</name>
    <dbReference type="NCBI Taxonomy" id="316056"/>
    <lineage>
        <taxon>Bacteria</taxon>
        <taxon>Pseudomonadati</taxon>
        <taxon>Pseudomonadota</taxon>
        <taxon>Alphaproteobacteria</taxon>
        <taxon>Hyphomicrobiales</taxon>
        <taxon>Nitrobacteraceae</taxon>
        <taxon>Rhodopseudomonas</taxon>
    </lineage>
</organism>
<protein>
    <submittedName>
        <fullName evidence="1">Uncharacterized protein</fullName>
    </submittedName>
</protein>
<dbReference type="EMBL" id="CP000301">
    <property type="protein sequence ID" value="ABD89103.1"/>
    <property type="molecule type" value="Genomic_DNA"/>
</dbReference>
<dbReference type="KEGG" id="rpc:RPC_3564"/>
<gene>
    <name evidence="1" type="ordered locus">RPC_3564</name>
</gene>
<proteinExistence type="predicted"/>
<name>Q210T3_RHOPB</name>